<accession>A0A150GYK7</accession>
<dbReference type="OrthoDB" id="6133115at2759"/>
<feature type="domain" description="Macro" evidence="2">
    <location>
        <begin position="29"/>
        <end position="216"/>
    </location>
</feature>
<feature type="compositionally biased region" description="Acidic residues" evidence="1">
    <location>
        <begin position="277"/>
        <end position="293"/>
    </location>
</feature>
<dbReference type="SMART" id="SM00506">
    <property type="entry name" value="A1pp"/>
    <property type="match status" value="1"/>
</dbReference>
<reference evidence="4" key="1">
    <citation type="journal article" date="2016" name="Nat. Commun.">
        <title>The Gonium pectorale genome demonstrates co-option of cell cycle regulation during the evolution of multicellularity.</title>
        <authorList>
            <person name="Hanschen E.R."/>
            <person name="Marriage T.N."/>
            <person name="Ferris P.J."/>
            <person name="Hamaji T."/>
            <person name="Toyoda A."/>
            <person name="Fujiyama A."/>
            <person name="Neme R."/>
            <person name="Noguchi H."/>
            <person name="Minakuchi Y."/>
            <person name="Suzuki M."/>
            <person name="Kawai-Toyooka H."/>
            <person name="Smith D.R."/>
            <person name="Sparks H."/>
            <person name="Anderson J."/>
            <person name="Bakaric R."/>
            <person name="Luria V."/>
            <person name="Karger A."/>
            <person name="Kirschner M.W."/>
            <person name="Durand P.M."/>
            <person name="Michod R.E."/>
            <person name="Nozaki H."/>
            <person name="Olson B.J."/>
        </authorList>
    </citation>
    <scope>NUCLEOTIDE SEQUENCE [LARGE SCALE GENOMIC DNA]</scope>
    <source>
        <strain evidence="4">NIES-2863</strain>
    </source>
</reference>
<dbReference type="InterPro" id="IPR002589">
    <property type="entry name" value="Macro_dom"/>
</dbReference>
<keyword evidence="4" id="KW-1185">Reference proteome</keyword>
<gene>
    <name evidence="3" type="ORF">GPECTOR_4g838</name>
</gene>
<dbReference type="InterPro" id="IPR043472">
    <property type="entry name" value="Macro_dom-like"/>
</dbReference>
<feature type="region of interest" description="Disordered" evidence="1">
    <location>
        <begin position="227"/>
        <end position="293"/>
    </location>
</feature>
<evidence type="ECO:0000259" key="2">
    <source>
        <dbReference type="PROSITE" id="PS51154"/>
    </source>
</evidence>
<dbReference type="EMBL" id="LSYV01000005">
    <property type="protein sequence ID" value="KXZ54768.1"/>
    <property type="molecule type" value="Genomic_DNA"/>
</dbReference>
<sequence length="293" mass="30496">MCFCFKKPAAQKQRLATYAAGVGAGPAMAPEKVYPLAHGAKLVLKTGDITTESVDAIVNAANERMLGGGGVDGAIHRAAGPQLVRACAEVKEVEPGVRCPTGEARITRGFQLPAKHVIHTVGPIYENDRVSAPLLASAYRSSVQLAQENGLVSMSFPGISTGVFGYPFDKAAQVAVSTVDEAVAAAGEGGSVKEVRFVIFNRPLYDEFVTAAEKLLAGKAASAAVTAAQPAVEEKKEDSAVDAKRESAAPPAVEEKKEDSAADAKGESAEQKKGVEEGTEAIDESVAEEKDEL</sequence>
<evidence type="ECO:0000313" key="4">
    <source>
        <dbReference type="Proteomes" id="UP000075714"/>
    </source>
</evidence>
<evidence type="ECO:0000256" key="1">
    <source>
        <dbReference type="SAM" id="MobiDB-lite"/>
    </source>
</evidence>
<dbReference type="PANTHER" id="PTHR11106">
    <property type="entry name" value="GANGLIOSIDE INDUCED DIFFERENTIATION ASSOCIATED PROTEIN 2-RELATED"/>
    <property type="match status" value="1"/>
</dbReference>
<dbReference type="Pfam" id="PF01661">
    <property type="entry name" value="Macro"/>
    <property type="match status" value="1"/>
</dbReference>
<comment type="caution">
    <text evidence="3">The sequence shown here is derived from an EMBL/GenBank/DDBJ whole genome shotgun (WGS) entry which is preliminary data.</text>
</comment>
<dbReference type="PANTHER" id="PTHR11106:SF27">
    <property type="entry name" value="MACRO DOMAIN-CONTAINING PROTEIN"/>
    <property type="match status" value="1"/>
</dbReference>
<proteinExistence type="predicted"/>
<protein>
    <recommendedName>
        <fullName evidence="2">Macro domain-containing protein</fullName>
    </recommendedName>
</protein>
<dbReference type="CDD" id="cd02908">
    <property type="entry name" value="Macro_OAADPr_deacetylase"/>
    <property type="match status" value="1"/>
</dbReference>
<evidence type="ECO:0000313" key="3">
    <source>
        <dbReference type="EMBL" id="KXZ54768.1"/>
    </source>
</evidence>
<dbReference type="NCBIfam" id="NF001664">
    <property type="entry name" value="PRK00431.1-6"/>
    <property type="match status" value="1"/>
</dbReference>
<name>A0A150GYK7_GONPE</name>
<dbReference type="SUPFAM" id="SSF52949">
    <property type="entry name" value="Macro domain-like"/>
    <property type="match status" value="1"/>
</dbReference>
<dbReference type="PROSITE" id="PS51154">
    <property type="entry name" value="MACRO"/>
    <property type="match status" value="1"/>
</dbReference>
<feature type="compositionally biased region" description="Basic and acidic residues" evidence="1">
    <location>
        <begin position="232"/>
        <end position="276"/>
    </location>
</feature>
<organism evidence="3 4">
    <name type="scientific">Gonium pectorale</name>
    <name type="common">Green alga</name>
    <dbReference type="NCBI Taxonomy" id="33097"/>
    <lineage>
        <taxon>Eukaryota</taxon>
        <taxon>Viridiplantae</taxon>
        <taxon>Chlorophyta</taxon>
        <taxon>core chlorophytes</taxon>
        <taxon>Chlorophyceae</taxon>
        <taxon>CS clade</taxon>
        <taxon>Chlamydomonadales</taxon>
        <taxon>Volvocaceae</taxon>
        <taxon>Gonium</taxon>
    </lineage>
</organism>
<dbReference type="AlphaFoldDB" id="A0A150GYK7"/>
<dbReference type="Gene3D" id="3.40.220.10">
    <property type="entry name" value="Leucine Aminopeptidase, subunit E, domain 1"/>
    <property type="match status" value="1"/>
</dbReference>
<dbReference type="Proteomes" id="UP000075714">
    <property type="component" value="Unassembled WGS sequence"/>
</dbReference>